<dbReference type="CDD" id="cd04186">
    <property type="entry name" value="GT_2_like_c"/>
    <property type="match status" value="1"/>
</dbReference>
<accession>A0A2S3ZC10</accession>
<dbReference type="Proteomes" id="UP000237340">
    <property type="component" value="Unassembled WGS sequence"/>
</dbReference>
<evidence type="ECO:0000256" key="1">
    <source>
        <dbReference type="SAM" id="MobiDB-lite"/>
    </source>
</evidence>
<keyword evidence="3" id="KW-0808">Transferase</keyword>
<proteinExistence type="predicted"/>
<dbReference type="PANTHER" id="PTHR43179">
    <property type="entry name" value="RHAMNOSYLTRANSFERASE WBBL"/>
    <property type="match status" value="1"/>
</dbReference>
<dbReference type="PANTHER" id="PTHR43179:SF7">
    <property type="entry name" value="RHAMNOSYLTRANSFERASE WBBL"/>
    <property type="match status" value="1"/>
</dbReference>
<dbReference type="SUPFAM" id="SSF53448">
    <property type="entry name" value="Nucleotide-diphospho-sugar transferases"/>
    <property type="match status" value="1"/>
</dbReference>
<dbReference type="AlphaFoldDB" id="A0A2S3ZC10"/>
<evidence type="ECO:0000259" key="2">
    <source>
        <dbReference type="Pfam" id="PF00535"/>
    </source>
</evidence>
<sequence>MTALTPDRSPSPAPGRDTFVSADQPADVAVIIVTYNSEADVGPLLASLREATPSVRMCVVVVDNDSTDGTLGVLAEHADITVRSSGGNRGYAGGINVALRLVGRARSILVLNPDLVVRPDSVREMLNCLESTGAGVVVPRLVDSLGVLQASLRREPTVLRSFGEALFGSRARRRPGWLSETVYDQESYRRAHVVEWATGAALLIDRALAERLGDWDERYFLYSEETDYFRRARNAGATVWYDPAATVAHRQGGSGVSAGQSALMSVNRVRYAERHGTPAAAALVHVAVTLHAALRAHRAADRYALAVLLDRRRWRTLPHATNTAASPIGMGE</sequence>
<evidence type="ECO:0000313" key="3">
    <source>
        <dbReference type="EMBL" id="POH63430.1"/>
    </source>
</evidence>
<name>A0A2S3ZC10_9MICO</name>
<evidence type="ECO:0000313" key="4">
    <source>
        <dbReference type="Proteomes" id="UP000237340"/>
    </source>
</evidence>
<feature type="domain" description="Glycosyltransferase 2-like" evidence="2">
    <location>
        <begin position="30"/>
        <end position="147"/>
    </location>
</feature>
<dbReference type="InterPro" id="IPR029044">
    <property type="entry name" value="Nucleotide-diphossugar_trans"/>
</dbReference>
<gene>
    <name evidence="3" type="ORF">C3B61_14635</name>
</gene>
<dbReference type="Pfam" id="PF00535">
    <property type="entry name" value="Glycos_transf_2"/>
    <property type="match status" value="1"/>
</dbReference>
<dbReference type="EMBL" id="PPXD01000023">
    <property type="protein sequence ID" value="POH63430.1"/>
    <property type="molecule type" value="Genomic_DNA"/>
</dbReference>
<reference evidence="3 4" key="1">
    <citation type="submission" date="2018-01" db="EMBL/GenBank/DDBJ databases">
        <title>Cryobacterium sp. nov., from glaciers in China.</title>
        <authorList>
            <person name="Liu Q."/>
            <person name="Xin Y.-H."/>
        </authorList>
    </citation>
    <scope>NUCLEOTIDE SEQUENCE [LARGE SCALE GENOMIC DNA]</scope>
    <source>
        <strain evidence="3 4">TMN-42</strain>
    </source>
</reference>
<comment type="caution">
    <text evidence="3">The sequence shown here is derived from an EMBL/GenBank/DDBJ whole genome shotgun (WGS) entry which is preliminary data.</text>
</comment>
<feature type="region of interest" description="Disordered" evidence="1">
    <location>
        <begin position="1"/>
        <end position="20"/>
    </location>
</feature>
<dbReference type="GO" id="GO:0016740">
    <property type="term" value="F:transferase activity"/>
    <property type="evidence" value="ECO:0007669"/>
    <property type="project" value="UniProtKB-KW"/>
</dbReference>
<dbReference type="Gene3D" id="3.90.550.10">
    <property type="entry name" value="Spore Coat Polysaccharide Biosynthesis Protein SpsA, Chain A"/>
    <property type="match status" value="1"/>
</dbReference>
<dbReference type="RefSeq" id="WP_103461339.1">
    <property type="nucleotide sequence ID" value="NZ_PPXD01000023.1"/>
</dbReference>
<dbReference type="InterPro" id="IPR001173">
    <property type="entry name" value="Glyco_trans_2-like"/>
</dbReference>
<organism evidence="3 4">
    <name type="scientific">Cryobacterium zongtaii</name>
    <dbReference type="NCBI Taxonomy" id="1259217"/>
    <lineage>
        <taxon>Bacteria</taxon>
        <taxon>Bacillati</taxon>
        <taxon>Actinomycetota</taxon>
        <taxon>Actinomycetes</taxon>
        <taxon>Micrococcales</taxon>
        <taxon>Microbacteriaceae</taxon>
        <taxon>Cryobacterium</taxon>
    </lineage>
</organism>
<protein>
    <submittedName>
        <fullName evidence="3">Glycosyltransferase family 2 protein</fullName>
    </submittedName>
</protein>
<keyword evidence="4" id="KW-1185">Reference proteome</keyword>